<proteinExistence type="inferred from homology"/>
<feature type="domain" description="Type I restriction modification DNA specificity" evidence="4">
    <location>
        <begin position="17"/>
        <end position="197"/>
    </location>
</feature>
<reference evidence="5" key="1">
    <citation type="submission" date="2019-08" db="EMBL/GenBank/DDBJ databases">
        <authorList>
            <person name="Kucharzyk K."/>
            <person name="Murdoch R.W."/>
            <person name="Higgins S."/>
            <person name="Loffler F."/>
        </authorList>
    </citation>
    <scope>NUCLEOTIDE SEQUENCE</scope>
</reference>
<evidence type="ECO:0000256" key="2">
    <source>
        <dbReference type="ARBA" id="ARBA00022747"/>
    </source>
</evidence>
<dbReference type="PANTHER" id="PTHR30408">
    <property type="entry name" value="TYPE-1 RESTRICTION ENZYME ECOKI SPECIFICITY PROTEIN"/>
    <property type="match status" value="1"/>
</dbReference>
<name>A0A644WNJ7_9ZZZZ</name>
<dbReference type="AlphaFoldDB" id="A0A644WNJ7"/>
<organism evidence="5">
    <name type="scientific">bioreactor metagenome</name>
    <dbReference type="NCBI Taxonomy" id="1076179"/>
    <lineage>
        <taxon>unclassified sequences</taxon>
        <taxon>metagenomes</taxon>
        <taxon>ecological metagenomes</taxon>
    </lineage>
</organism>
<dbReference type="Pfam" id="PF01420">
    <property type="entry name" value="Methylase_S"/>
    <property type="match status" value="2"/>
</dbReference>
<dbReference type="GO" id="GO:0009307">
    <property type="term" value="P:DNA restriction-modification system"/>
    <property type="evidence" value="ECO:0007669"/>
    <property type="project" value="UniProtKB-KW"/>
</dbReference>
<protein>
    <recommendedName>
        <fullName evidence="4">Type I restriction modification DNA specificity domain-containing protein</fullName>
    </recommendedName>
</protein>
<keyword evidence="2" id="KW-0680">Restriction system</keyword>
<dbReference type="InterPro" id="IPR052021">
    <property type="entry name" value="Type-I_RS_S_subunit"/>
</dbReference>
<dbReference type="Gene3D" id="3.90.220.20">
    <property type="entry name" value="DNA methylase specificity domains"/>
    <property type="match status" value="2"/>
</dbReference>
<dbReference type="GO" id="GO:0003677">
    <property type="term" value="F:DNA binding"/>
    <property type="evidence" value="ECO:0007669"/>
    <property type="project" value="UniProtKB-KW"/>
</dbReference>
<dbReference type="InterPro" id="IPR000055">
    <property type="entry name" value="Restrct_endonuc_typeI_TRD"/>
</dbReference>
<dbReference type="InterPro" id="IPR044946">
    <property type="entry name" value="Restrct_endonuc_typeI_TRD_sf"/>
</dbReference>
<feature type="domain" description="Type I restriction modification DNA specificity" evidence="4">
    <location>
        <begin position="221"/>
        <end position="387"/>
    </location>
</feature>
<keyword evidence="3" id="KW-0238">DNA-binding</keyword>
<dbReference type="PANTHER" id="PTHR30408:SF12">
    <property type="entry name" value="TYPE I RESTRICTION ENZYME MJAVIII SPECIFICITY SUBUNIT"/>
    <property type="match status" value="1"/>
</dbReference>
<dbReference type="SUPFAM" id="SSF116734">
    <property type="entry name" value="DNA methylase specificity domain"/>
    <property type="match status" value="2"/>
</dbReference>
<evidence type="ECO:0000259" key="4">
    <source>
        <dbReference type="Pfam" id="PF01420"/>
    </source>
</evidence>
<accession>A0A644WNJ7</accession>
<dbReference type="CDD" id="cd17278">
    <property type="entry name" value="RMtype1_S_LdeBORF1052P-TRD2-CR2"/>
    <property type="match status" value="1"/>
</dbReference>
<evidence type="ECO:0000313" key="5">
    <source>
        <dbReference type="EMBL" id="MPM05506.1"/>
    </source>
</evidence>
<sequence>MEEIKQGYKQTDIGVIPEDWEVKPIGKLGLFSKGNGISRAESNTGIIPCVRYGEIYTTHDNYIKKFYSFISREVANRAKKLKVGDVLFTASGETKEDIGKNVAFIDNIEAYAGGDIIILSPKNADSLFLGYLFNAPYVVTQKANKGQGDAVVHITKDSLRDIVIAIPESISEQTAIATALSDTDALIAALDKKIAKKQQIKQGAMQQLLTGKKRLPGFSGEWVEKKLGDICELKNGYAFKSDTYALAGKFYILTIANVQNGFLEIKNCNKIIDIPFDIQEHQKLEPGDLLISMTGNVGRICFVDSKNCLLNQRVGKLLPTNINEKFLYHILRHPNFINAMILKSHGGAQANLSKSEIESFDLIIPVDKREQTAIAQILTDMDNEIAQLQRERDKYREIKAGMMQVLLTGRVRLV</sequence>
<dbReference type="CDD" id="cd17268">
    <property type="entry name" value="RMtype1_S_Ara36733I_TRD1-CR1_like"/>
    <property type="match status" value="1"/>
</dbReference>
<dbReference type="Gene3D" id="1.10.287.1120">
    <property type="entry name" value="Bipartite methylase S protein"/>
    <property type="match status" value="1"/>
</dbReference>
<dbReference type="EMBL" id="VSSQ01001138">
    <property type="protein sequence ID" value="MPM05506.1"/>
    <property type="molecule type" value="Genomic_DNA"/>
</dbReference>
<evidence type="ECO:0000256" key="3">
    <source>
        <dbReference type="ARBA" id="ARBA00023125"/>
    </source>
</evidence>
<comment type="similarity">
    <text evidence="1">Belongs to the type-I restriction system S methylase family.</text>
</comment>
<gene>
    <name evidence="5" type="ORF">SDC9_51796</name>
</gene>
<evidence type="ECO:0000256" key="1">
    <source>
        <dbReference type="ARBA" id="ARBA00010923"/>
    </source>
</evidence>
<comment type="caution">
    <text evidence="5">The sequence shown here is derived from an EMBL/GenBank/DDBJ whole genome shotgun (WGS) entry which is preliminary data.</text>
</comment>